<organism evidence="1 2">
    <name type="scientific">Rossellomorea aquimaris</name>
    <dbReference type="NCBI Taxonomy" id="189382"/>
    <lineage>
        <taxon>Bacteria</taxon>
        <taxon>Bacillati</taxon>
        <taxon>Bacillota</taxon>
        <taxon>Bacilli</taxon>
        <taxon>Bacillales</taxon>
        <taxon>Bacillaceae</taxon>
        <taxon>Rossellomorea</taxon>
    </lineage>
</organism>
<sequence length="155" mass="17497">MRNTSKSTPSSTSVITLSQAIFTVNRHAKTAGNPKYLYSLKKRALMKMIREGKAKKVGLHFSNNPKNSQQQSDVLIDCGEYTFHIPPTKKDFKELPHLGSLDQSLRNPKCKMGLQQAKGILEHYTGMSDRNEQPPKHGKSSYQKPVFKKLGDSFF</sequence>
<dbReference type="Proteomes" id="UP000252118">
    <property type="component" value="Unassembled WGS sequence"/>
</dbReference>
<dbReference type="EMBL" id="QNRJ01000002">
    <property type="protein sequence ID" value="RBP07018.1"/>
    <property type="molecule type" value="Genomic_DNA"/>
</dbReference>
<gene>
    <name evidence="1" type="ORF">DET59_102405</name>
</gene>
<dbReference type="InterPro" id="IPR025552">
    <property type="entry name" value="YkyB"/>
</dbReference>
<name>A0A366EXB5_9BACI</name>
<accession>A0A366EXB5</accession>
<dbReference type="AlphaFoldDB" id="A0A366EXB5"/>
<dbReference type="RefSeq" id="WP_113968406.1">
    <property type="nucleotide sequence ID" value="NZ_QNRJ01000002.1"/>
</dbReference>
<comment type="caution">
    <text evidence="1">The sequence shown here is derived from an EMBL/GenBank/DDBJ whole genome shotgun (WGS) entry which is preliminary data.</text>
</comment>
<dbReference type="OrthoDB" id="2360869at2"/>
<evidence type="ECO:0000313" key="1">
    <source>
        <dbReference type="EMBL" id="RBP07018.1"/>
    </source>
</evidence>
<evidence type="ECO:0000313" key="2">
    <source>
        <dbReference type="Proteomes" id="UP000252118"/>
    </source>
</evidence>
<reference evidence="1 2" key="1">
    <citation type="submission" date="2018-06" db="EMBL/GenBank/DDBJ databases">
        <title>Freshwater and sediment microbial communities from various areas in North America, analyzing microbe dynamics in response to fracking.</title>
        <authorList>
            <person name="Lamendella R."/>
        </authorList>
    </citation>
    <scope>NUCLEOTIDE SEQUENCE [LARGE SCALE GENOMIC DNA]</scope>
    <source>
        <strain evidence="1 2">97B</strain>
    </source>
</reference>
<proteinExistence type="predicted"/>
<protein>
    <submittedName>
        <fullName evidence="1">YkyB-like protein</fullName>
    </submittedName>
</protein>
<dbReference type="Pfam" id="PF14177">
    <property type="entry name" value="YkyB"/>
    <property type="match status" value="1"/>
</dbReference>